<name>A0ABS7KYF5_CLOSR</name>
<protein>
    <recommendedName>
        <fullName evidence="3">Lipoprotein</fullName>
    </recommendedName>
</protein>
<keyword evidence="2" id="KW-1185">Reference proteome</keyword>
<evidence type="ECO:0000313" key="2">
    <source>
        <dbReference type="Proteomes" id="UP001299068"/>
    </source>
</evidence>
<comment type="caution">
    <text evidence="1">The sequence shown here is derived from an EMBL/GenBank/DDBJ whole genome shotgun (WGS) entry which is preliminary data.</text>
</comment>
<evidence type="ECO:0000313" key="1">
    <source>
        <dbReference type="EMBL" id="MBY0755682.1"/>
    </source>
</evidence>
<gene>
    <name evidence="1" type="ORF">K5V21_09440</name>
</gene>
<evidence type="ECO:0008006" key="3">
    <source>
        <dbReference type="Google" id="ProtNLM"/>
    </source>
</evidence>
<dbReference type="EMBL" id="JAIKTU010000007">
    <property type="protein sequence ID" value="MBY0755682.1"/>
    <property type="molecule type" value="Genomic_DNA"/>
</dbReference>
<proteinExistence type="predicted"/>
<dbReference type="Proteomes" id="UP001299068">
    <property type="component" value="Unassembled WGS sequence"/>
</dbReference>
<dbReference type="RefSeq" id="WP_221861054.1">
    <property type="nucleotide sequence ID" value="NZ_JAIKTU010000007.1"/>
</dbReference>
<accession>A0ABS7KYF5</accession>
<sequence>MKNKIILSIIMIITLFSLSGCGSINANQMVEIKSPRNNELSIKGEWQVVDYMVLDKNIYDSSKIGDLKNQFIDIGTRNINIDNKVYNNVDYKLRVVKSDYYISYESDFTIKDLGIKNEDVDLITANDKNNIIFDFFHIKDNKSYIYYQGVFLTVKKVGDVTKDTFINSNEKLLNQNEAADKSKQDVGLYLGIKEPRRLKEDGTYTDETYKTLWISYKDNKVQPIEKANGIIFPRMTGIWTLDKKTLDKNNKHQEYFVANTIDRKNKENPVVIKSDKDIYRSINFISNNYISTEVYEGNDFQNKFPQYEVLPVDNLSVEKGFVIQDIYSKDINARYKKDYENSYAGLTEKEKELSKKYIDYSNFTMKRENGKWVLEGKISPLSGNGESHDYRLSIKPNENLLKYDSLVVPWRVLKNEVPFMKDAYISPDGNIAVIIIDGELLVYEMKDNKLSQEPAERYDLNKGDQVIMAEWCASDYVDYWANSFKEFQKEKK</sequence>
<dbReference type="PROSITE" id="PS51257">
    <property type="entry name" value="PROKAR_LIPOPROTEIN"/>
    <property type="match status" value="1"/>
</dbReference>
<organism evidence="1 2">
    <name type="scientific">Clostridium sardiniense</name>
    <name type="common">Clostridium absonum</name>
    <dbReference type="NCBI Taxonomy" id="29369"/>
    <lineage>
        <taxon>Bacteria</taxon>
        <taxon>Bacillati</taxon>
        <taxon>Bacillota</taxon>
        <taxon>Clostridia</taxon>
        <taxon>Eubacteriales</taxon>
        <taxon>Clostridiaceae</taxon>
        <taxon>Clostridium</taxon>
    </lineage>
</organism>
<reference evidence="1 2" key="1">
    <citation type="journal article" date="2021" name="Cell Host Microbe">
        <title>in vivo commensal control of Clostridioides difficile virulence.</title>
        <authorList>
            <person name="Girinathan B.P."/>
            <person name="Dibenedetto N."/>
            <person name="Worley J.N."/>
            <person name="Peltier J."/>
            <person name="Arrieta-Ortiz M.L."/>
            <person name="Rupa Christinal Immanuel S."/>
            <person name="Lavin R."/>
            <person name="Delaney M.L."/>
            <person name="Cummins C."/>
            <person name="Hoffmann M."/>
            <person name="Luo Y."/>
            <person name="Gonzalez-Escalona N."/>
            <person name="Allard M."/>
            <person name="Onderdonk A.B."/>
            <person name="Gerber G.K."/>
            <person name="Sonenshein A.L."/>
            <person name="Baliga N."/>
            <person name="Dupuy B."/>
            <person name="Bry L."/>
        </authorList>
    </citation>
    <scope>NUCLEOTIDE SEQUENCE [LARGE SCALE GENOMIC DNA]</scope>
    <source>
        <strain evidence="1 2">DSM 599</strain>
    </source>
</reference>